<dbReference type="GO" id="GO:0003677">
    <property type="term" value="F:DNA binding"/>
    <property type="evidence" value="ECO:0007669"/>
    <property type="project" value="UniProtKB-KW"/>
</dbReference>
<evidence type="ECO:0000259" key="5">
    <source>
        <dbReference type="PROSITE" id="PS50931"/>
    </source>
</evidence>
<evidence type="ECO:0000256" key="3">
    <source>
        <dbReference type="ARBA" id="ARBA00023125"/>
    </source>
</evidence>
<dbReference type="Proteomes" id="UP000035720">
    <property type="component" value="Unassembled WGS sequence"/>
</dbReference>
<proteinExistence type="inferred from homology"/>
<accession>A0A077M5K3</accession>
<feature type="domain" description="HTH lysR-type" evidence="5">
    <location>
        <begin position="2"/>
        <end position="59"/>
    </location>
</feature>
<gene>
    <name evidence="6" type="ORF">BN13_1850006</name>
</gene>
<dbReference type="Pfam" id="PF03466">
    <property type="entry name" value="LysR_substrate"/>
    <property type="match status" value="1"/>
</dbReference>
<evidence type="ECO:0000313" key="7">
    <source>
        <dbReference type="Proteomes" id="UP000035720"/>
    </source>
</evidence>
<name>A0A077M5K3_9MICO</name>
<evidence type="ECO:0000256" key="2">
    <source>
        <dbReference type="ARBA" id="ARBA00023015"/>
    </source>
</evidence>
<evidence type="ECO:0000256" key="4">
    <source>
        <dbReference type="ARBA" id="ARBA00023163"/>
    </source>
</evidence>
<organism evidence="6 7">
    <name type="scientific">Nostocoides jenkinsii Ben 74</name>
    <dbReference type="NCBI Taxonomy" id="1193518"/>
    <lineage>
        <taxon>Bacteria</taxon>
        <taxon>Bacillati</taxon>
        <taxon>Actinomycetota</taxon>
        <taxon>Actinomycetes</taxon>
        <taxon>Micrococcales</taxon>
        <taxon>Intrasporangiaceae</taxon>
        <taxon>Nostocoides</taxon>
    </lineage>
</organism>
<dbReference type="PANTHER" id="PTHR30346">
    <property type="entry name" value="TRANSCRIPTIONAL DUAL REGULATOR HCAR-RELATED"/>
    <property type="match status" value="1"/>
</dbReference>
<evidence type="ECO:0000313" key="6">
    <source>
        <dbReference type="EMBL" id="CCI52566.1"/>
    </source>
</evidence>
<dbReference type="GO" id="GO:0003700">
    <property type="term" value="F:DNA-binding transcription factor activity"/>
    <property type="evidence" value="ECO:0007669"/>
    <property type="project" value="InterPro"/>
</dbReference>
<protein>
    <submittedName>
        <fullName evidence="6">Putative LysR-family transcriptional regulator</fullName>
    </submittedName>
</protein>
<dbReference type="AlphaFoldDB" id="A0A077M5K3"/>
<dbReference type="InterPro" id="IPR036390">
    <property type="entry name" value="WH_DNA-bd_sf"/>
</dbReference>
<evidence type="ECO:0000256" key="1">
    <source>
        <dbReference type="ARBA" id="ARBA00009437"/>
    </source>
</evidence>
<dbReference type="PROSITE" id="PS50931">
    <property type="entry name" value="HTH_LYSR"/>
    <property type="match status" value="1"/>
</dbReference>
<comment type="similarity">
    <text evidence="1">Belongs to the LysR transcriptional regulatory family.</text>
</comment>
<reference evidence="6 7" key="1">
    <citation type="journal article" date="2013" name="ISME J.">
        <title>A metabolic model for members of the genus Tetrasphaera involved in enhanced biological phosphorus removal.</title>
        <authorList>
            <person name="Kristiansen R."/>
            <person name="Nguyen H.T.T."/>
            <person name="Saunders A.M."/>
            <person name="Nielsen J.L."/>
            <person name="Wimmer R."/>
            <person name="Le V.Q."/>
            <person name="McIlroy S.J."/>
            <person name="Petrovski S."/>
            <person name="Seviour R.J."/>
            <person name="Calteau A."/>
            <person name="Nielsen K.L."/>
            <person name="Nielsen P.H."/>
        </authorList>
    </citation>
    <scope>NUCLEOTIDE SEQUENCE [LARGE SCALE GENOMIC DNA]</scope>
    <source>
        <strain evidence="6 7">Ben 74</strain>
    </source>
</reference>
<dbReference type="GO" id="GO:0032993">
    <property type="term" value="C:protein-DNA complex"/>
    <property type="evidence" value="ECO:0007669"/>
    <property type="project" value="TreeGrafter"/>
</dbReference>
<dbReference type="InterPro" id="IPR005119">
    <property type="entry name" value="LysR_subst-bd"/>
</dbReference>
<keyword evidence="3" id="KW-0238">DNA-binding</keyword>
<dbReference type="STRING" id="1193518.BN13_1850006"/>
<dbReference type="RefSeq" id="WP_048548541.1">
    <property type="nucleotide sequence ID" value="NZ_HF571038.1"/>
</dbReference>
<keyword evidence="7" id="KW-1185">Reference proteome</keyword>
<dbReference type="PANTHER" id="PTHR30346:SF29">
    <property type="entry name" value="LYSR SUBSTRATE-BINDING"/>
    <property type="match status" value="1"/>
</dbReference>
<sequence length="294" mass="31632">MLDPQRLRTFRSVVATGSIQGAADQLRLTPSAVSQQVAALQRETGLMLLERVGRGVRPTAAGMRVAIAAGESLRSLNRLGALVHDLRSGKTGHLTIGHFASAGLAWMPGLVKSLRTEFPDVMVELVLNDTPGGAPLTQPDIDLRIQTSAEATPPGFTRVPLIEDPFVMVVPRDHRFAGLDALPLGDFRDEEFVANDVEGFPVHEVQHRAYAAAGFSPRYIVQAADHLTALAFVDAGIGVTMLPVLAIADLPEHVRIIALLDPVPARHIYALVRDAIAGHPAAQHVLDHLRERTA</sequence>
<keyword evidence="4" id="KW-0804">Transcription</keyword>
<dbReference type="Gene3D" id="1.10.10.10">
    <property type="entry name" value="Winged helix-like DNA-binding domain superfamily/Winged helix DNA-binding domain"/>
    <property type="match status" value="1"/>
</dbReference>
<dbReference type="Gene3D" id="3.40.190.10">
    <property type="entry name" value="Periplasmic binding protein-like II"/>
    <property type="match status" value="2"/>
</dbReference>
<dbReference type="OrthoDB" id="4131546at2"/>
<dbReference type="Pfam" id="PF00126">
    <property type="entry name" value="HTH_1"/>
    <property type="match status" value="1"/>
</dbReference>
<dbReference type="EMBL" id="CAJC01000096">
    <property type="protein sequence ID" value="CCI52566.1"/>
    <property type="molecule type" value="Genomic_DNA"/>
</dbReference>
<dbReference type="SUPFAM" id="SSF53850">
    <property type="entry name" value="Periplasmic binding protein-like II"/>
    <property type="match status" value="1"/>
</dbReference>
<dbReference type="SUPFAM" id="SSF46785">
    <property type="entry name" value="Winged helix' DNA-binding domain"/>
    <property type="match status" value="1"/>
</dbReference>
<dbReference type="InterPro" id="IPR036388">
    <property type="entry name" value="WH-like_DNA-bd_sf"/>
</dbReference>
<dbReference type="InterPro" id="IPR000847">
    <property type="entry name" value="LysR_HTH_N"/>
</dbReference>
<keyword evidence="2" id="KW-0805">Transcription regulation</keyword>
<comment type="caution">
    <text evidence="6">The sequence shown here is derived from an EMBL/GenBank/DDBJ whole genome shotgun (WGS) entry which is preliminary data.</text>
</comment>